<dbReference type="GO" id="GO:0000398">
    <property type="term" value="P:mRNA splicing, via spliceosome"/>
    <property type="evidence" value="ECO:0007669"/>
    <property type="project" value="TreeGrafter"/>
</dbReference>
<name>A0AAW0IZQ9_MYOGA</name>
<dbReference type="AlphaFoldDB" id="A0AAW0IZQ9"/>
<dbReference type="GO" id="GO:0003730">
    <property type="term" value="F:mRNA 3'-UTR binding"/>
    <property type="evidence" value="ECO:0007669"/>
    <property type="project" value="TreeGrafter"/>
</dbReference>
<comment type="caution">
    <text evidence="2">The sequence shown here is derived from an EMBL/GenBank/DDBJ whole genome shotgun (WGS) entry which is preliminary data.</text>
</comment>
<protein>
    <submittedName>
        <fullName evidence="2">Uncharacterized protein</fullName>
    </submittedName>
</protein>
<sequence length="86" mass="9953">VQNAHRLCGHERFKHQESRGFEFVKTATTEEVGEVMNARPHEYGKIEVTEIMTDGGNGKEGFCFFDSLNKIVIHKYHTVENHNYEV</sequence>
<keyword evidence="3" id="KW-1185">Reference proteome</keyword>
<feature type="non-terminal residue" evidence="2">
    <location>
        <position position="1"/>
    </location>
</feature>
<organism evidence="2 3">
    <name type="scientific">Myodes glareolus</name>
    <name type="common">Bank vole</name>
    <name type="synonym">Clethrionomys glareolus</name>
    <dbReference type="NCBI Taxonomy" id="447135"/>
    <lineage>
        <taxon>Eukaryota</taxon>
        <taxon>Metazoa</taxon>
        <taxon>Chordata</taxon>
        <taxon>Craniata</taxon>
        <taxon>Vertebrata</taxon>
        <taxon>Euteleostomi</taxon>
        <taxon>Mammalia</taxon>
        <taxon>Eutheria</taxon>
        <taxon>Euarchontoglires</taxon>
        <taxon>Glires</taxon>
        <taxon>Rodentia</taxon>
        <taxon>Myomorpha</taxon>
        <taxon>Muroidea</taxon>
        <taxon>Cricetidae</taxon>
        <taxon>Arvicolinae</taxon>
        <taxon>Myodes</taxon>
    </lineage>
</organism>
<accession>A0AAW0IZQ9</accession>
<reference evidence="2 3" key="1">
    <citation type="journal article" date="2023" name="bioRxiv">
        <title>Conserved and derived expression patterns and positive selection on dental genes reveal complex evolutionary context of ever-growing rodent molars.</title>
        <authorList>
            <person name="Calamari Z.T."/>
            <person name="Song A."/>
            <person name="Cohen E."/>
            <person name="Akter M."/>
            <person name="Roy R.D."/>
            <person name="Hallikas O."/>
            <person name="Christensen M.M."/>
            <person name="Li P."/>
            <person name="Marangoni P."/>
            <person name="Jernvall J."/>
            <person name="Klein O.D."/>
        </authorList>
    </citation>
    <scope>NUCLEOTIDE SEQUENCE [LARGE SCALE GENOMIC DNA]</scope>
    <source>
        <strain evidence="2">V071</strain>
    </source>
</reference>
<dbReference type="PANTHER" id="PTHR48026:SF2">
    <property type="entry name" value="HETEROGENEOUS NUCLEAR RIBONUCLEOPROTEIN A1-RELATED"/>
    <property type="match status" value="1"/>
</dbReference>
<dbReference type="Proteomes" id="UP001488838">
    <property type="component" value="Unassembled WGS sequence"/>
</dbReference>
<proteinExistence type="predicted"/>
<keyword evidence="1" id="KW-0694">RNA-binding</keyword>
<dbReference type="GO" id="GO:0071013">
    <property type="term" value="C:catalytic step 2 spliceosome"/>
    <property type="evidence" value="ECO:0007669"/>
    <property type="project" value="TreeGrafter"/>
</dbReference>
<gene>
    <name evidence="2" type="ORF">U0070_002665</name>
</gene>
<evidence type="ECO:0000313" key="2">
    <source>
        <dbReference type="EMBL" id="KAK7819561.1"/>
    </source>
</evidence>
<dbReference type="PANTHER" id="PTHR48026">
    <property type="entry name" value="HOMOLOGOUS TO DROSOPHILA SQD (SQUID) PROTEIN"/>
    <property type="match status" value="1"/>
</dbReference>
<evidence type="ECO:0000256" key="1">
    <source>
        <dbReference type="ARBA" id="ARBA00022884"/>
    </source>
</evidence>
<evidence type="ECO:0000313" key="3">
    <source>
        <dbReference type="Proteomes" id="UP001488838"/>
    </source>
</evidence>
<dbReference type="EMBL" id="JBBHLL010000079">
    <property type="protein sequence ID" value="KAK7819561.1"/>
    <property type="molecule type" value="Genomic_DNA"/>
</dbReference>